<dbReference type="InterPro" id="IPR011009">
    <property type="entry name" value="Kinase-like_dom_sf"/>
</dbReference>
<dbReference type="SUPFAM" id="SSF56112">
    <property type="entry name" value="Protein kinase-like (PK-like)"/>
    <property type="match status" value="1"/>
</dbReference>
<evidence type="ECO:0008006" key="3">
    <source>
        <dbReference type="Google" id="ProtNLM"/>
    </source>
</evidence>
<keyword evidence="2" id="KW-1185">Reference proteome</keyword>
<dbReference type="Gene3D" id="1.10.510.10">
    <property type="entry name" value="Transferase(Phosphotransferase) domain 1"/>
    <property type="match status" value="1"/>
</dbReference>
<name>A0A0D2FFE3_9EURO</name>
<dbReference type="RefSeq" id="XP_013319423.1">
    <property type="nucleotide sequence ID" value="XM_013463969.1"/>
</dbReference>
<dbReference type="OrthoDB" id="4115689at2759"/>
<dbReference type="EMBL" id="KN847318">
    <property type="protein sequence ID" value="KIW58839.1"/>
    <property type="molecule type" value="Genomic_DNA"/>
</dbReference>
<dbReference type="Proteomes" id="UP000054342">
    <property type="component" value="Unassembled WGS sequence"/>
</dbReference>
<dbReference type="GeneID" id="25325240"/>
<protein>
    <recommendedName>
        <fullName evidence="3">Protein kinase domain-containing protein</fullName>
    </recommendedName>
</protein>
<evidence type="ECO:0000313" key="1">
    <source>
        <dbReference type="EMBL" id="KIW58839.1"/>
    </source>
</evidence>
<organism evidence="1 2">
    <name type="scientific">Exophiala xenobiotica</name>
    <dbReference type="NCBI Taxonomy" id="348802"/>
    <lineage>
        <taxon>Eukaryota</taxon>
        <taxon>Fungi</taxon>
        <taxon>Dikarya</taxon>
        <taxon>Ascomycota</taxon>
        <taxon>Pezizomycotina</taxon>
        <taxon>Eurotiomycetes</taxon>
        <taxon>Chaetothyriomycetidae</taxon>
        <taxon>Chaetothyriales</taxon>
        <taxon>Herpotrichiellaceae</taxon>
        <taxon>Exophiala</taxon>
    </lineage>
</organism>
<sequence>MGEPKRPLPSTIQDAMSFEDMHTLGGKYIGEGGTGAVFLLNDIAIKVAYDQDYCVKIQHEKNVYERLGNFSSLNVEFPTFRLRHNCFPGSARWARAVAEIHERRVLVADTSARNSLVDKELSVKACDFSESSILDINCNVQTADDCGYTVYTDIGQLGAVFYEVITGNKCSFDLYKHHPHAKIAVFPRREDLTSTQNLWLGPIIEKMLD</sequence>
<dbReference type="HOGENOM" id="CLU_1315435_0_0_1"/>
<evidence type="ECO:0000313" key="2">
    <source>
        <dbReference type="Proteomes" id="UP000054342"/>
    </source>
</evidence>
<dbReference type="AlphaFoldDB" id="A0A0D2FFE3"/>
<reference evidence="1 2" key="1">
    <citation type="submission" date="2015-01" db="EMBL/GenBank/DDBJ databases">
        <title>The Genome Sequence of Exophiala xenobiotica CBS118157.</title>
        <authorList>
            <consortium name="The Broad Institute Genomics Platform"/>
            <person name="Cuomo C."/>
            <person name="de Hoog S."/>
            <person name="Gorbushina A."/>
            <person name="Stielow B."/>
            <person name="Teixiera M."/>
            <person name="Abouelleil A."/>
            <person name="Chapman S.B."/>
            <person name="Priest M."/>
            <person name="Young S.K."/>
            <person name="Wortman J."/>
            <person name="Nusbaum C."/>
            <person name="Birren B."/>
        </authorList>
    </citation>
    <scope>NUCLEOTIDE SEQUENCE [LARGE SCALE GENOMIC DNA]</scope>
    <source>
        <strain evidence="1 2">CBS 118157</strain>
    </source>
</reference>
<gene>
    <name evidence="1" type="ORF">PV05_03332</name>
</gene>
<accession>A0A0D2FFE3</accession>
<proteinExistence type="predicted"/>